<dbReference type="Gene3D" id="2.40.50.100">
    <property type="match status" value="1"/>
</dbReference>
<dbReference type="GO" id="GO:0030313">
    <property type="term" value="C:cell envelope"/>
    <property type="evidence" value="ECO:0007669"/>
    <property type="project" value="UniProtKB-SubCell"/>
</dbReference>
<dbReference type="PANTHER" id="PTHR32347">
    <property type="entry name" value="EFFLUX SYSTEM COMPONENT YKNX-RELATED"/>
    <property type="match status" value="1"/>
</dbReference>
<evidence type="ECO:0000313" key="6">
    <source>
        <dbReference type="EMBL" id="QLD25362.1"/>
    </source>
</evidence>
<evidence type="ECO:0000256" key="1">
    <source>
        <dbReference type="ARBA" id="ARBA00004196"/>
    </source>
</evidence>
<keyword evidence="5" id="KW-0472">Membrane</keyword>
<keyword evidence="5" id="KW-1133">Transmembrane helix</keyword>
<sequence>MGDGLNRRWRTRRARRVVAGGVALLLIVAGGVWLLATNADPTPARPSTVAVDRGPVAVEVATSGTVAPATTRALGFSVVGTVQTISVRPGDVVRAGQPLAAVADDDAAVAAEAVDEAEDDLTEARDALDRAREDTADGATGCPTGAGVRPVALRSATATATATAPTPGASASSATASPTPTATRSTPAPTATGGRSARPSASGPSASGPTAPAPGGTCAGGGAAGAADPILQAQRRVNQAEASLAEARETLAGTTITAPIAGTVLSVAGKVGSEVGRGSTFITLADTFAMQVEARFPEADAVALAVGQQATLTLPDRPDRTFAATVVQVDPVGVSDGSLVRYGVVLSFTEAPQDLLVGQSAAVTVETAAVADAVRVPSTAVHDVADRTGTVRVGVEGTPRTVTVGLRGGRFTEVTSGLTVGELVLRSW</sequence>
<feature type="region of interest" description="Disordered" evidence="4">
    <location>
        <begin position="156"/>
        <end position="223"/>
    </location>
</feature>
<evidence type="ECO:0000256" key="2">
    <source>
        <dbReference type="ARBA" id="ARBA00023054"/>
    </source>
</evidence>
<dbReference type="InterPro" id="IPR050465">
    <property type="entry name" value="UPF0194_transport"/>
</dbReference>
<evidence type="ECO:0000256" key="5">
    <source>
        <dbReference type="SAM" id="Phobius"/>
    </source>
</evidence>
<dbReference type="Gene3D" id="2.40.420.20">
    <property type="match status" value="1"/>
</dbReference>
<dbReference type="AlphaFoldDB" id="A0A7H8XNG8"/>
<dbReference type="EMBL" id="CP058322">
    <property type="protein sequence ID" value="QLD25362.1"/>
    <property type="molecule type" value="Genomic_DNA"/>
</dbReference>
<proteinExistence type="predicted"/>
<protein>
    <submittedName>
        <fullName evidence="6">Efflux RND transporter periplasmic adaptor subunit</fullName>
    </submittedName>
</protein>
<dbReference type="Proteomes" id="UP000509335">
    <property type="component" value="Chromosome"/>
</dbReference>
<feature type="coiled-coil region" evidence="3">
    <location>
        <begin position="107"/>
        <end position="134"/>
    </location>
</feature>
<accession>A0A7H8XNG8</accession>
<dbReference type="Gene3D" id="2.40.30.170">
    <property type="match status" value="1"/>
</dbReference>
<comment type="subcellular location">
    <subcellularLocation>
        <location evidence="1">Cell envelope</location>
    </subcellularLocation>
</comment>
<dbReference type="PANTHER" id="PTHR32347:SF23">
    <property type="entry name" value="BLL5650 PROTEIN"/>
    <property type="match status" value="1"/>
</dbReference>
<dbReference type="Gene3D" id="1.10.287.470">
    <property type="entry name" value="Helix hairpin bin"/>
    <property type="match status" value="1"/>
</dbReference>
<name>A0A7H8XNG8_9ACTN</name>
<feature type="transmembrane region" description="Helical" evidence="5">
    <location>
        <begin position="17"/>
        <end position="36"/>
    </location>
</feature>
<evidence type="ECO:0000256" key="4">
    <source>
        <dbReference type="SAM" id="MobiDB-lite"/>
    </source>
</evidence>
<gene>
    <name evidence="6" type="ORF">HXZ27_15045</name>
</gene>
<reference evidence="6 7" key="1">
    <citation type="submission" date="2020-07" db="EMBL/GenBank/DDBJ databases">
        <title>A bifunctional nitrone conjugated secondary metabolite targeting the ribosome.</title>
        <authorList>
            <person name="Limbrick E.M."/>
            <person name="Graf M."/>
            <person name="Derewacz D.K."/>
            <person name="Nguyen F."/>
            <person name="Spraggins J.M."/>
            <person name="Wieland M."/>
            <person name="Ynigez-Gutierrez A.E."/>
            <person name="Reisman B.J."/>
            <person name="Zinshteyn B."/>
            <person name="McCulloch K."/>
            <person name="Iverson T.M."/>
            <person name="Green R."/>
            <person name="Wilson D.N."/>
            <person name="Bachmann B.O."/>
        </authorList>
    </citation>
    <scope>NUCLEOTIDE SEQUENCE [LARGE SCALE GENOMIC DNA]</scope>
    <source>
        <strain evidence="7">aurantiaca</strain>
    </source>
</reference>
<organism evidence="6 7">
    <name type="scientific">Micromonospora carbonacea</name>
    <dbReference type="NCBI Taxonomy" id="47853"/>
    <lineage>
        <taxon>Bacteria</taxon>
        <taxon>Bacillati</taxon>
        <taxon>Actinomycetota</taxon>
        <taxon>Actinomycetes</taxon>
        <taxon>Micromonosporales</taxon>
        <taxon>Micromonosporaceae</taxon>
        <taxon>Micromonospora</taxon>
    </lineage>
</organism>
<dbReference type="SUPFAM" id="SSF111369">
    <property type="entry name" value="HlyD-like secretion proteins"/>
    <property type="match status" value="1"/>
</dbReference>
<keyword evidence="5" id="KW-0812">Transmembrane</keyword>
<dbReference type="KEGG" id="mcab:HXZ27_15045"/>
<feature type="compositionally biased region" description="Low complexity" evidence="4">
    <location>
        <begin position="156"/>
        <end position="216"/>
    </location>
</feature>
<evidence type="ECO:0000256" key="3">
    <source>
        <dbReference type="SAM" id="Coils"/>
    </source>
</evidence>
<evidence type="ECO:0000313" key="7">
    <source>
        <dbReference type="Proteomes" id="UP000509335"/>
    </source>
</evidence>
<keyword evidence="2 3" id="KW-0175">Coiled coil</keyword>